<dbReference type="GO" id="GO:0020037">
    <property type="term" value="F:heme binding"/>
    <property type="evidence" value="ECO:0007669"/>
    <property type="project" value="InterPro"/>
</dbReference>
<dbReference type="InterPro" id="IPR017972">
    <property type="entry name" value="Cyt_P450_CS"/>
</dbReference>
<evidence type="ECO:0008006" key="13">
    <source>
        <dbReference type="Google" id="ProtNLM"/>
    </source>
</evidence>
<evidence type="ECO:0000256" key="5">
    <source>
        <dbReference type="ARBA" id="ARBA00023002"/>
    </source>
</evidence>
<keyword evidence="4 8" id="KW-0479">Metal-binding</keyword>
<keyword evidence="10" id="KW-1133">Transmembrane helix</keyword>
<feature type="transmembrane region" description="Helical" evidence="10">
    <location>
        <begin position="12"/>
        <end position="31"/>
    </location>
</feature>
<feature type="region of interest" description="Disordered" evidence="9">
    <location>
        <begin position="250"/>
        <end position="292"/>
    </location>
</feature>
<keyword evidence="7" id="KW-0503">Monooxygenase</keyword>
<evidence type="ECO:0000256" key="1">
    <source>
        <dbReference type="ARBA" id="ARBA00001971"/>
    </source>
</evidence>
<dbReference type="AlphaFoldDB" id="A0A423VTD5"/>
<dbReference type="SUPFAM" id="SSF48264">
    <property type="entry name" value="Cytochrome P450"/>
    <property type="match status" value="1"/>
</dbReference>
<proteinExistence type="inferred from homology"/>
<dbReference type="GO" id="GO:0016705">
    <property type="term" value="F:oxidoreductase activity, acting on paired donors, with incorporation or reduction of molecular oxygen"/>
    <property type="evidence" value="ECO:0007669"/>
    <property type="project" value="InterPro"/>
</dbReference>
<comment type="caution">
    <text evidence="11">The sequence shown here is derived from an EMBL/GenBank/DDBJ whole genome shotgun (WGS) entry which is preliminary data.</text>
</comment>
<name>A0A423VTD5_9PEZI</name>
<evidence type="ECO:0000256" key="3">
    <source>
        <dbReference type="ARBA" id="ARBA00022617"/>
    </source>
</evidence>
<gene>
    <name evidence="11" type="ORF">VMCG_08676</name>
</gene>
<evidence type="ECO:0000313" key="11">
    <source>
        <dbReference type="EMBL" id="ROV94326.1"/>
    </source>
</evidence>
<dbReference type="InterPro" id="IPR001128">
    <property type="entry name" value="Cyt_P450"/>
</dbReference>
<feature type="region of interest" description="Disordered" evidence="9">
    <location>
        <begin position="545"/>
        <end position="581"/>
    </location>
</feature>
<feature type="compositionally biased region" description="Polar residues" evidence="9">
    <location>
        <begin position="552"/>
        <end position="567"/>
    </location>
</feature>
<keyword evidence="12" id="KW-1185">Reference proteome</keyword>
<evidence type="ECO:0000256" key="10">
    <source>
        <dbReference type="SAM" id="Phobius"/>
    </source>
</evidence>
<dbReference type="Proteomes" id="UP000283895">
    <property type="component" value="Unassembled WGS sequence"/>
</dbReference>
<sequence>MAPILEDYYEYLTLGRLALAGAVLFIYNIYFHPLANFPGPLLWRGSNIPKIISQVQGTIHYRMLEFHEKYGPVVRLAPNELTYTTATALKEIYGNRNGKKPMPPQFSLGTHEKNMFGATSFIWLESHQEHHRHRRILAQGFSDASLKAQEPIVQAYTTLLMERFRERAARGEVVDMWAWFNFFTFDIIGDITFSEPFDCVNKGRFHPWITFIFSNLTNMMYAQMVTTMGFLGTFIQAMVPRQVMAQAHAHAQSTRDKVDRRLARKSSSGPGGFGEGEGEGEGDGGSSSISRPDIVTGILGRIDRPGGITRAELYADSQILMMAGSETGATLLAVAVYYLLRNPDRLARLRDEVRGSLLGASPAYADVARLPYLLAVINESLRIHPALPAGINRFVPQGGAMIDGRYVAEGTILQVPHWAAFHLEENFADPWEFVPERWLETSSFSSSHPEEGEEGEGEGESLLSSSSSRYAGDNREVFQPFSYGTRNCIGRGLALMETRMCLANLVLNFDMELMGDSEDWKTQRVYLLYEKRPLNVRLVEVAREGGEKELSSEPQNPSNTPDNHPSQIPQPPLVNKPLSTLLPPRPNPFLLQIHRLDLRRTQPLQPPHPLGLAQDPPVKGDHERPGVGRGGEAQQARGEVELPPLCVCGRGVIAGVAKREGEVERGGQGAEDGEDAAGHSVVVGPLVQHQWGGGFQEARGQERGEGEAAAGC</sequence>
<evidence type="ECO:0000256" key="6">
    <source>
        <dbReference type="ARBA" id="ARBA00023004"/>
    </source>
</evidence>
<dbReference type="OrthoDB" id="1470350at2759"/>
<dbReference type="PRINTS" id="PR00463">
    <property type="entry name" value="EP450I"/>
</dbReference>
<keyword evidence="5" id="KW-0560">Oxidoreductase</keyword>
<dbReference type="InterPro" id="IPR036396">
    <property type="entry name" value="Cyt_P450_sf"/>
</dbReference>
<accession>A0A423VTD5</accession>
<feature type="region of interest" description="Disordered" evidence="9">
    <location>
        <begin position="443"/>
        <end position="467"/>
    </location>
</feature>
<evidence type="ECO:0000256" key="4">
    <source>
        <dbReference type="ARBA" id="ARBA00022723"/>
    </source>
</evidence>
<dbReference type="PRINTS" id="PR00385">
    <property type="entry name" value="P450"/>
</dbReference>
<dbReference type="STRING" id="356882.A0A423VTD5"/>
<evidence type="ECO:0000256" key="2">
    <source>
        <dbReference type="ARBA" id="ARBA00010617"/>
    </source>
</evidence>
<comment type="cofactor">
    <cofactor evidence="1 8">
        <name>heme</name>
        <dbReference type="ChEBI" id="CHEBI:30413"/>
    </cofactor>
</comment>
<reference evidence="11 12" key="1">
    <citation type="submission" date="2015-09" db="EMBL/GenBank/DDBJ databases">
        <title>Host preference determinants of Valsa canker pathogens revealed by comparative genomics.</title>
        <authorList>
            <person name="Yin Z."/>
            <person name="Huang L."/>
        </authorList>
    </citation>
    <scope>NUCLEOTIDE SEQUENCE [LARGE SCALE GENOMIC DNA]</scope>
    <source>
        <strain evidence="11 12">03-1</strain>
    </source>
</reference>
<dbReference type="InterPro" id="IPR002401">
    <property type="entry name" value="Cyt_P450_E_grp-I"/>
</dbReference>
<protein>
    <recommendedName>
        <fullName evidence="13">Isotrichodermin C-15 hydroxylase</fullName>
    </recommendedName>
</protein>
<dbReference type="GO" id="GO:0005506">
    <property type="term" value="F:iron ion binding"/>
    <property type="evidence" value="ECO:0007669"/>
    <property type="project" value="InterPro"/>
</dbReference>
<dbReference type="InterPro" id="IPR050121">
    <property type="entry name" value="Cytochrome_P450_monoxygenase"/>
</dbReference>
<evidence type="ECO:0000256" key="7">
    <source>
        <dbReference type="ARBA" id="ARBA00023033"/>
    </source>
</evidence>
<dbReference type="EMBL" id="LKEA01000041">
    <property type="protein sequence ID" value="ROV94326.1"/>
    <property type="molecule type" value="Genomic_DNA"/>
</dbReference>
<dbReference type="PROSITE" id="PS00086">
    <property type="entry name" value="CYTOCHROME_P450"/>
    <property type="match status" value="1"/>
</dbReference>
<evidence type="ECO:0000313" key="12">
    <source>
        <dbReference type="Proteomes" id="UP000283895"/>
    </source>
</evidence>
<dbReference type="PANTHER" id="PTHR24305:SF29">
    <property type="entry name" value="BENZOATE-PARA-HYDROXYLASE"/>
    <property type="match status" value="1"/>
</dbReference>
<evidence type="ECO:0000256" key="8">
    <source>
        <dbReference type="PIRSR" id="PIRSR602401-1"/>
    </source>
</evidence>
<keyword evidence="10" id="KW-0472">Membrane</keyword>
<comment type="similarity">
    <text evidence="2">Belongs to the cytochrome P450 family.</text>
</comment>
<keyword evidence="6 8" id="KW-0408">Iron</keyword>
<dbReference type="PANTHER" id="PTHR24305">
    <property type="entry name" value="CYTOCHROME P450"/>
    <property type="match status" value="1"/>
</dbReference>
<dbReference type="Gene3D" id="1.10.630.10">
    <property type="entry name" value="Cytochrome P450"/>
    <property type="match status" value="1"/>
</dbReference>
<feature type="region of interest" description="Disordered" evidence="9">
    <location>
        <begin position="602"/>
        <end position="636"/>
    </location>
</feature>
<dbReference type="Pfam" id="PF00067">
    <property type="entry name" value="p450"/>
    <property type="match status" value="1"/>
</dbReference>
<feature type="binding site" description="axial binding residue" evidence="8">
    <location>
        <position position="488"/>
    </location>
    <ligand>
        <name>heme</name>
        <dbReference type="ChEBI" id="CHEBI:30413"/>
    </ligand>
    <ligandPart>
        <name>Fe</name>
        <dbReference type="ChEBI" id="CHEBI:18248"/>
    </ligandPart>
</feature>
<keyword evidence="3 8" id="KW-0349">Heme</keyword>
<organism evidence="11 12">
    <name type="scientific">Cytospora schulzeri</name>
    <dbReference type="NCBI Taxonomy" id="448051"/>
    <lineage>
        <taxon>Eukaryota</taxon>
        <taxon>Fungi</taxon>
        <taxon>Dikarya</taxon>
        <taxon>Ascomycota</taxon>
        <taxon>Pezizomycotina</taxon>
        <taxon>Sordariomycetes</taxon>
        <taxon>Sordariomycetidae</taxon>
        <taxon>Diaporthales</taxon>
        <taxon>Cytosporaceae</taxon>
        <taxon>Cytospora</taxon>
    </lineage>
</organism>
<dbReference type="GO" id="GO:0004497">
    <property type="term" value="F:monooxygenase activity"/>
    <property type="evidence" value="ECO:0007669"/>
    <property type="project" value="UniProtKB-KW"/>
</dbReference>
<keyword evidence="10" id="KW-0812">Transmembrane</keyword>
<evidence type="ECO:0000256" key="9">
    <source>
        <dbReference type="SAM" id="MobiDB-lite"/>
    </source>
</evidence>
<dbReference type="CDD" id="cd11058">
    <property type="entry name" value="CYP60B-like"/>
    <property type="match status" value="1"/>
</dbReference>